<evidence type="ECO:0000313" key="2">
    <source>
        <dbReference type="EMBL" id="RQM12212.1"/>
    </source>
</evidence>
<dbReference type="AlphaFoldDB" id="A0A425C589"/>
<dbReference type="PANTHER" id="PTHR19303">
    <property type="entry name" value="TRANSPOSON"/>
    <property type="match status" value="1"/>
</dbReference>
<evidence type="ECO:0000259" key="1">
    <source>
        <dbReference type="Pfam" id="PF03184"/>
    </source>
</evidence>
<gene>
    <name evidence="2" type="ORF">B5M09_008433</name>
</gene>
<feature type="domain" description="DDE-1" evidence="1">
    <location>
        <begin position="178"/>
        <end position="272"/>
    </location>
</feature>
<dbReference type="PANTHER" id="PTHR19303:SF57">
    <property type="entry name" value="HTH CENPB-TYPE DOMAIN-CONTAINING PROTEIN"/>
    <property type="match status" value="1"/>
</dbReference>
<dbReference type="InterPro" id="IPR036397">
    <property type="entry name" value="RNaseH_sf"/>
</dbReference>
<dbReference type="GO" id="GO:0003677">
    <property type="term" value="F:DNA binding"/>
    <property type="evidence" value="ECO:0007669"/>
    <property type="project" value="TreeGrafter"/>
</dbReference>
<dbReference type="InterPro" id="IPR050863">
    <property type="entry name" value="CenT-Element_Derived"/>
</dbReference>
<reference evidence="2" key="1">
    <citation type="submission" date="2018-07" db="EMBL/GenBank/DDBJ databases">
        <title>Annotation of Aphanomyces astaci genome assembly.</title>
        <authorList>
            <person name="Studholme D.J."/>
        </authorList>
    </citation>
    <scope>NUCLEOTIDE SEQUENCE [LARGE SCALE GENOMIC DNA]</scope>
    <source>
        <strain evidence="2">Pc</strain>
    </source>
</reference>
<evidence type="ECO:0000313" key="3">
    <source>
        <dbReference type="Proteomes" id="UP000284702"/>
    </source>
</evidence>
<dbReference type="Gene3D" id="3.30.420.10">
    <property type="entry name" value="Ribonuclease H-like superfamily/Ribonuclease H"/>
    <property type="match status" value="1"/>
</dbReference>
<comment type="caution">
    <text evidence="2">The sequence shown here is derived from an EMBL/GenBank/DDBJ whole genome shotgun (WGS) entry which is preliminary data.</text>
</comment>
<sequence length="394" mass="44051">MMKTAGTVERQKRGPKQLLPPGIEEDIVEWIAAMQRRGWPVDRAAVIYKACQYCTRNPRISERLAQRLSKSRNKVDKEGIITYFNSLLKAYVGFHCTAREVYNDDETSFKTKTQSKRVVAIRGSRSVWIEENAEAYHLTIVMTAAADGTLVPPAFILPGVTCETSVLDECPVDGALMTTAPKAFMNSTIFNTWLIAFGEWKLEARGGHPAVMVLDSCSSHHCVESEWICETYGILLVFLPPNATHLLQPLDVAIFRSYKRDIKNGVTTYLRAFNAVSLPRVKAISIAGEAFNKLRSQWVLYLWNVAAVVADDAQRLALQTSNSVDKDFGAAMWIRTQVAAREDALTVPARHTGKERKRVSTGDEWFSMAGLHAAASIPNKRKKASIANRRKKFV</sequence>
<name>A0A425C589_APHAT</name>
<accession>A0A425C589</accession>
<dbReference type="Pfam" id="PF03184">
    <property type="entry name" value="DDE_1"/>
    <property type="match status" value="1"/>
</dbReference>
<keyword evidence="3" id="KW-1185">Reference proteome</keyword>
<organism evidence="2 3">
    <name type="scientific">Aphanomyces astaci</name>
    <name type="common">Crayfish plague agent</name>
    <dbReference type="NCBI Taxonomy" id="112090"/>
    <lineage>
        <taxon>Eukaryota</taxon>
        <taxon>Sar</taxon>
        <taxon>Stramenopiles</taxon>
        <taxon>Oomycota</taxon>
        <taxon>Saprolegniomycetes</taxon>
        <taxon>Saprolegniales</taxon>
        <taxon>Verrucalvaceae</taxon>
        <taxon>Aphanomyces</taxon>
    </lineage>
</organism>
<dbReference type="GO" id="GO:0005634">
    <property type="term" value="C:nucleus"/>
    <property type="evidence" value="ECO:0007669"/>
    <property type="project" value="TreeGrafter"/>
</dbReference>
<dbReference type="EMBL" id="MZMZ02005864">
    <property type="protein sequence ID" value="RQM12212.1"/>
    <property type="molecule type" value="Genomic_DNA"/>
</dbReference>
<proteinExistence type="predicted"/>
<protein>
    <recommendedName>
        <fullName evidence="1">DDE-1 domain-containing protein</fullName>
    </recommendedName>
</protein>
<dbReference type="Proteomes" id="UP000284702">
    <property type="component" value="Unassembled WGS sequence"/>
</dbReference>
<dbReference type="InterPro" id="IPR004875">
    <property type="entry name" value="DDE_SF_endonuclease_dom"/>
</dbReference>